<comment type="subcellular location">
    <subcellularLocation>
        <location evidence="1">Nucleus</location>
    </subcellularLocation>
    <subcellularLocation>
        <location evidence="1">Chromosome</location>
    </subcellularLocation>
</comment>
<dbReference type="GO" id="GO:0051539">
    <property type="term" value="F:4 iron, 4 sulfur cluster binding"/>
    <property type="evidence" value="ECO:0007669"/>
    <property type="project" value="UniProtKB-UniRule"/>
</dbReference>
<dbReference type="GO" id="GO:0006281">
    <property type="term" value="P:DNA repair"/>
    <property type="evidence" value="ECO:0007669"/>
    <property type="project" value="UniProtKB-KW"/>
</dbReference>
<keyword evidence="1" id="KW-0347">Helicase</keyword>
<comment type="function">
    <text evidence="1">Key enzyme involved in DNA replication and DNA repair. Involved in Okazaki fragments processing by cleaving long flaps that escape FEN1: flaps that are longer than 27 nucleotides are coated by replication protein A complex (RPA), leading to recruit DNA2 which cleaves the flap until it is too short to bind RPA and becomes a substrate for FEN1. Also involved in 5'-end resection of DNA during double-strand break (DSB) repair by mediating the cleavage of 5'-ssDNA.</text>
</comment>
<proteinExistence type="inferred from homology"/>
<evidence type="ECO:0000313" key="3">
    <source>
        <dbReference type="EMBL" id="RZF34566.1"/>
    </source>
</evidence>
<dbReference type="InterPro" id="IPR045055">
    <property type="entry name" value="DNA2/NAM7-like"/>
</dbReference>
<keyword evidence="1" id="KW-0227">DNA damage</keyword>
<dbReference type="Pfam" id="PF13086">
    <property type="entry name" value="AAA_11"/>
    <property type="match status" value="1"/>
</dbReference>
<accession>A0A482WMT6</accession>
<keyword evidence="1" id="KW-0067">ATP-binding</keyword>
<dbReference type="Proteomes" id="UP000291343">
    <property type="component" value="Unassembled WGS sequence"/>
</dbReference>
<keyword evidence="1" id="KW-0411">Iron-sulfur</keyword>
<keyword evidence="4" id="KW-1185">Reference proteome</keyword>
<dbReference type="GO" id="GO:0005524">
    <property type="term" value="F:ATP binding"/>
    <property type="evidence" value="ECO:0007669"/>
    <property type="project" value="UniProtKB-UniRule"/>
</dbReference>
<organism evidence="3 4">
    <name type="scientific">Laodelphax striatellus</name>
    <name type="common">Small brown planthopper</name>
    <name type="synonym">Delphax striatella</name>
    <dbReference type="NCBI Taxonomy" id="195883"/>
    <lineage>
        <taxon>Eukaryota</taxon>
        <taxon>Metazoa</taxon>
        <taxon>Ecdysozoa</taxon>
        <taxon>Arthropoda</taxon>
        <taxon>Hexapoda</taxon>
        <taxon>Insecta</taxon>
        <taxon>Pterygota</taxon>
        <taxon>Neoptera</taxon>
        <taxon>Paraneoptera</taxon>
        <taxon>Hemiptera</taxon>
        <taxon>Auchenorrhyncha</taxon>
        <taxon>Fulgoroidea</taxon>
        <taxon>Delphacidae</taxon>
        <taxon>Criomorphinae</taxon>
        <taxon>Laodelphax</taxon>
    </lineage>
</organism>
<evidence type="ECO:0000313" key="4">
    <source>
        <dbReference type="Proteomes" id="UP000291343"/>
    </source>
</evidence>
<protein>
    <recommendedName>
        <fullName evidence="1">DNA replication ATP-dependent helicase/nuclease</fullName>
        <ecNumber evidence="1">3.1.-.-</ecNumber>
        <ecNumber evidence="1">3.6.4.12</ecNumber>
    </recommendedName>
</protein>
<keyword evidence="1" id="KW-0511">Multifunctional enzyme</keyword>
<keyword evidence="1" id="KW-0378">Hydrolase</keyword>
<dbReference type="GO" id="GO:0005634">
    <property type="term" value="C:nucleus"/>
    <property type="evidence" value="ECO:0007669"/>
    <property type="project" value="UniProtKB-SubCell"/>
</dbReference>
<dbReference type="GO" id="GO:0017108">
    <property type="term" value="F:5'-flap endonuclease activity"/>
    <property type="evidence" value="ECO:0007669"/>
    <property type="project" value="UniProtKB-UniRule"/>
</dbReference>
<dbReference type="GO" id="GO:0003677">
    <property type="term" value="F:DNA binding"/>
    <property type="evidence" value="ECO:0007669"/>
    <property type="project" value="UniProtKB-UniRule"/>
</dbReference>
<keyword evidence="1" id="KW-0158">Chromosome</keyword>
<dbReference type="SMR" id="A0A482WMT6"/>
<comment type="caution">
    <text evidence="3">The sequence shown here is derived from an EMBL/GenBank/DDBJ whole genome shotgun (WGS) entry which is preliminary data.</text>
</comment>
<dbReference type="InterPro" id="IPR041677">
    <property type="entry name" value="DNA2/NAM7_AAA_11"/>
</dbReference>
<dbReference type="EMBL" id="QKKF02031098">
    <property type="protein sequence ID" value="RZF34566.1"/>
    <property type="molecule type" value="Genomic_DNA"/>
</dbReference>
<reference evidence="3 4" key="1">
    <citation type="journal article" date="2017" name="Gigascience">
        <title>Genome sequence of the small brown planthopper, Laodelphax striatellus.</title>
        <authorList>
            <person name="Zhu J."/>
            <person name="Jiang F."/>
            <person name="Wang X."/>
            <person name="Yang P."/>
            <person name="Bao Y."/>
            <person name="Zhao W."/>
            <person name="Wang W."/>
            <person name="Lu H."/>
            <person name="Wang Q."/>
            <person name="Cui N."/>
            <person name="Li J."/>
            <person name="Chen X."/>
            <person name="Luo L."/>
            <person name="Yu J."/>
            <person name="Kang L."/>
            <person name="Cui F."/>
        </authorList>
    </citation>
    <scope>NUCLEOTIDE SEQUENCE [LARGE SCALE GENOMIC DNA]</scope>
    <source>
        <strain evidence="3">Lst14</strain>
    </source>
</reference>
<name>A0A482WMT6_LAOST</name>
<keyword evidence="1" id="KW-0540">Nuclease</keyword>
<dbReference type="PANTHER" id="PTHR10887:SF433">
    <property type="entry name" value="DNA REPLICATION ATP-DEPENDENT HELICASE_NUCLEASE DNA2"/>
    <property type="match status" value="1"/>
</dbReference>
<keyword evidence="1" id="KW-0234">DNA repair</keyword>
<gene>
    <name evidence="3" type="ORF">LSTR_LSTR016105</name>
</gene>
<dbReference type="SUPFAM" id="SSF52540">
    <property type="entry name" value="P-loop containing nucleoside triphosphate hydrolases"/>
    <property type="match status" value="1"/>
</dbReference>
<dbReference type="GO" id="GO:0046872">
    <property type="term" value="F:metal ion binding"/>
    <property type="evidence" value="ECO:0007669"/>
    <property type="project" value="UniProtKB-UniRule"/>
</dbReference>
<evidence type="ECO:0000259" key="2">
    <source>
        <dbReference type="Pfam" id="PF13086"/>
    </source>
</evidence>
<dbReference type="Gene3D" id="3.40.50.300">
    <property type="entry name" value="P-loop containing nucleotide triphosphate hydrolases"/>
    <property type="match status" value="1"/>
</dbReference>
<dbReference type="EC" id="3.1.-.-" evidence="1"/>
<keyword evidence="1" id="KW-0547">Nucleotide-binding</keyword>
<keyword evidence="1" id="KW-0479">Metal-binding</keyword>
<keyword evidence="1" id="KW-0539">Nucleus</keyword>
<keyword evidence="1" id="KW-0408">Iron</keyword>
<dbReference type="InterPro" id="IPR027417">
    <property type="entry name" value="P-loop_NTPase"/>
</dbReference>
<evidence type="ECO:0000256" key="1">
    <source>
        <dbReference type="RuleBase" id="RU367041"/>
    </source>
</evidence>
<comment type="catalytic activity">
    <reaction evidence="1">
        <text>ATP + H2O = ADP + phosphate + H(+)</text>
        <dbReference type="Rhea" id="RHEA:13065"/>
        <dbReference type="ChEBI" id="CHEBI:15377"/>
        <dbReference type="ChEBI" id="CHEBI:15378"/>
        <dbReference type="ChEBI" id="CHEBI:30616"/>
        <dbReference type="ChEBI" id="CHEBI:43474"/>
        <dbReference type="ChEBI" id="CHEBI:456216"/>
        <dbReference type="EC" id="3.6.4.12"/>
    </reaction>
</comment>
<keyword evidence="1" id="KW-0238">DNA-binding</keyword>
<feature type="domain" description="DNA2/NAM7 helicase helicase" evidence="2">
    <location>
        <begin position="52"/>
        <end position="150"/>
    </location>
</feature>
<dbReference type="EC" id="3.6.4.12" evidence="1"/>
<dbReference type="GO" id="GO:0071932">
    <property type="term" value="P:replication fork reversal"/>
    <property type="evidence" value="ECO:0007669"/>
    <property type="project" value="TreeGrafter"/>
</dbReference>
<dbReference type="PANTHER" id="PTHR10887">
    <property type="entry name" value="DNA2/NAM7 HELICASE FAMILY"/>
    <property type="match status" value="1"/>
</dbReference>
<keyword evidence="1" id="KW-0004">4Fe-4S</keyword>
<dbReference type="GO" id="GO:0005694">
    <property type="term" value="C:chromosome"/>
    <property type="evidence" value="ECO:0007669"/>
    <property type="project" value="UniProtKB-SubCell"/>
</dbReference>
<dbReference type="OrthoDB" id="306218at2759"/>
<keyword evidence="1" id="KW-0235">DNA replication</keyword>
<sequence>MQLEFNLTNLGHLLEMTPQSDFLRKMIISLELPTYNKLSSEVLAISQDLLGKLNKCQKHAVLQALATQHYLLIKGMPGTGKTETSVSLVELLVRLGQSVLVTSHTHSAVDNILRRLPSNIDILRLGSISKVHPDVKQYSEQNLVYSSPEELESKLNRKRVSA</sequence>
<dbReference type="GO" id="GO:0033567">
    <property type="term" value="P:DNA replication, Okazaki fragment processing"/>
    <property type="evidence" value="ECO:0007669"/>
    <property type="project" value="UniProtKB-UniRule"/>
</dbReference>
<comment type="similarity">
    <text evidence="1">Belongs to the DNA2/NAM7 helicase family.</text>
</comment>
<dbReference type="GO" id="GO:0017116">
    <property type="term" value="F:single-stranded DNA helicase activity"/>
    <property type="evidence" value="ECO:0007669"/>
    <property type="project" value="UniProtKB-UniRule"/>
</dbReference>
<dbReference type="STRING" id="195883.A0A482WMT6"/>
<dbReference type="InParanoid" id="A0A482WMT6"/>
<dbReference type="GO" id="GO:0005737">
    <property type="term" value="C:cytoplasm"/>
    <property type="evidence" value="ECO:0007669"/>
    <property type="project" value="TreeGrafter"/>
</dbReference>
<dbReference type="AlphaFoldDB" id="A0A482WMT6"/>